<evidence type="ECO:0000313" key="2">
    <source>
        <dbReference type="EMBL" id="GAA5070759.1"/>
    </source>
</evidence>
<dbReference type="Gene3D" id="1.10.10.10">
    <property type="entry name" value="Winged helix-like DNA-binding domain superfamily/Winged helix DNA-binding domain"/>
    <property type="match status" value="1"/>
</dbReference>
<keyword evidence="3" id="KW-1185">Reference proteome</keyword>
<sequence length="147" mass="15758">MRLTTKTNLAMRVLMACAVNPGRILRKHDIAQVANASEAHVAVVINQLGKLGFIRTTRGRSGGVELRLAPEEISVGRVFRLLESGVPFAECFDRSANTCPISSCCRLNGALSVALEAFYATLDGMTLADLTGDNPALTRILALDEVT</sequence>
<dbReference type="InterPro" id="IPR000944">
    <property type="entry name" value="Tscrpt_reg_Rrf2"/>
</dbReference>
<evidence type="ECO:0000313" key="3">
    <source>
        <dbReference type="Proteomes" id="UP001499910"/>
    </source>
</evidence>
<dbReference type="Proteomes" id="UP001499910">
    <property type="component" value="Unassembled WGS sequence"/>
</dbReference>
<name>A0ABP9L4B3_9RHOB</name>
<gene>
    <name evidence="2" type="ORF">GCM10023209_13780</name>
</gene>
<dbReference type="Pfam" id="PF02082">
    <property type="entry name" value="Rrf2"/>
    <property type="match status" value="1"/>
</dbReference>
<reference evidence="3" key="1">
    <citation type="journal article" date="2019" name="Int. J. Syst. Evol. Microbiol.">
        <title>The Global Catalogue of Microorganisms (GCM) 10K type strain sequencing project: providing services to taxonomists for standard genome sequencing and annotation.</title>
        <authorList>
            <consortium name="The Broad Institute Genomics Platform"/>
            <consortium name="The Broad Institute Genome Sequencing Center for Infectious Disease"/>
            <person name="Wu L."/>
            <person name="Ma J."/>
        </authorList>
    </citation>
    <scope>NUCLEOTIDE SEQUENCE [LARGE SCALE GENOMIC DNA]</scope>
    <source>
        <strain evidence="3">JCM 18015</strain>
    </source>
</reference>
<comment type="caution">
    <text evidence="2">The sequence shown here is derived from an EMBL/GenBank/DDBJ whole genome shotgun (WGS) entry which is preliminary data.</text>
</comment>
<protein>
    <submittedName>
        <fullName evidence="2">Rrf2 family transcriptional regulator</fullName>
    </submittedName>
</protein>
<proteinExistence type="predicted"/>
<dbReference type="PANTHER" id="PTHR33221">
    <property type="entry name" value="WINGED HELIX-TURN-HELIX TRANSCRIPTIONAL REGULATOR, RRF2 FAMILY"/>
    <property type="match status" value="1"/>
</dbReference>
<accession>A0ABP9L4B3</accession>
<dbReference type="NCBIfam" id="TIGR00738">
    <property type="entry name" value="rrf2_super"/>
    <property type="match status" value="1"/>
</dbReference>
<organism evidence="2 3">
    <name type="scientific">[Roseibacterium] beibuensis</name>
    <dbReference type="NCBI Taxonomy" id="1193142"/>
    <lineage>
        <taxon>Bacteria</taxon>
        <taxon>Pseudomonadati</taxon>
        <taxon>Pseudomonadota</taxon>
        <taxon>Alphaproteobacteria</taxon>
        <taxon>Rhodobacterales</taxon>
        <taxon>Roseobacteraceae</taxon>
        <taxon>Roseicyclus</taxon>
    </lineage>
</organism>
<evidence type="ECO:0000256" key="1">
    <source>
        <dbReference type="ARBA" id="ARBA00023125"/>
    </source>
</evidence>
<dbReference type="PANTHER" id="PTHR33221:SF4">
    <property type="entry name" value="HTH-TYPE TRANSCRIPTIONAL REPRESSOR NSRR"/>
    <property type="match status" value="1"/>
</dbReference>
<dbReference type="EMBL" id="BAABHW010000002">
    <property type="protein sequence ID" value="GAA5070759.1"/>
    <property type="molecule type" value="Genomic_DNA"/>
</dbReference>
<dbReference type="PROSITE" id="PS51197">
    <property type="entry name" value="HTH_RRF2_2"/>
    <property type="match status" value="1"/>
</dbReference>
<dbReference type="InterPro" id="IPR036388">
    <property type="entry name" value="WH-like_DNA-bd_sf"/>
</dbReference>
<dbReference type="InterPro" id="IPR036390">
    <property type="entry name" value="WH_DNA-bd_sf"/>
</dbReference>
<keyword evidence="1" id="KW-0238">DNA-binding</keyword>
<dbReference type="RefSeq" id="WP_259549949.1">
    <property type="nucleotide sequence ID" value="NZ_JANXIR010000005.1"/>
</dbReference>
<dbReference type="SUPFAM" id="SSF46785">
    <property type="entry name" value="Winged helix' DNA-binding domain"/>
    <property type="match status" value="1"/>
</dbReference>